<evidence type="ECO:0000256" key="6">
    <source>
        <dbReference type="PROSITE-ProRule" id="PRU00335"/>
    </source>
</evidence>
<dbReference type="Pfam" id="PF00440">
    <property type="entry name" value="TetR_N"/>
    <property type="match status" value="1"/>
</dbReference>
<evidence type="ECO:0000256" key="1">
    <source>
        <dbReference type="ARBA" id="ARBA00002856"/>
    </source>
</evidence>
<dbReference type="GO" id="GO:0046677">
    <property type="term" value="P:response to antibiotic"/>
    <property type="evidence" value="ECO:0007669"/>
    <property type="project" value="InterPro"/>
</dbReference>
<evidence type="ECO:0000256" key="5">
    <source>
        <dbReference type="ARBA" id="ARBA00023163"/>
    </source>
</evidence>
<dbReference type="EMBL" id="CP071796">
    <property type="protein sequence ID" value="QTD44095.1"/>
    <property type="molecule type" value="Genomic_DNA"/>
</dbReference>
<keyword evidence="5" id="KW-0804">Transcription</keyword>
<dbReference type="KEGG" id="otd:J1M35_13250"/>
<dbReference type="GO" id="GO:0000976">
    <property type="term" value="F:transcription cis-regulatory region binding"/>
    <property type="evidence" value="ECO:0007669"/>
    <property type="project" value="TreeGrafter"/>
</dbReference>
<protein>
    <submittedName>
        <fullName evidence="8">TetR/AcrR family transcriptional regulator C-terminal domain-containing protein</fullName>
    </submittedName>
</protein>
<keyword evidence="9" id="KW-1185">Reference proteome</keyword>
<dbReference type="InterPro" id="IPR009057">
    <property type="entry name" value="Homeodomain-like_sf"/>
</dbReference>
<evidence type="ECO:0000259" key="7">
    <source>
        <dbReference type="PROSITE" id="PS50977"/>
    </source>
</evidence>
<dbReference type="InterPro" id="IPR036271">
    <property type="entry name" value="Tet_transcr_reg_TetR-rel_C_sf"/>
</dbReference>
<dbReference type="InterPro" id="IPR050109">
    <property type="entry name" value="HTH-type_TetR-like_transc_reg"/>
</dbReference>
<organism evidence="8 9">
    <name type="scientific">Ottowia testudinis</name>
    <dbReference type="NCBI Taxonomy" id="2816950"/>
    <lineage>
        <taxon>Bacteria</taxon>
        <taxon>Pseudomonadati</taxon>
        <taxon>Pseudomonadota</taxon>
        <taxon>Betaproteobacteria</taxon>
        <taxon>Burkholderiales</taxon>
        <taxon>Comamonadaceae</taxon>
        <taxon>Ottowia</taxon>
    </lineage>
</organism>
<comment type="function">
    <text evidence="1">TetR is the repressor of the tetracycline resistance element; its N-terminal region forms a helix-turn-helix structure and binds DNA. Binding of tetracycline to TetR reduces the repressor affinity for the tetracycline resistance gene (tetA) promoter operator sites.</text>
</comment>
<dbReference type="InterPro" id="IPR023772">
    <property type="entry name" value="DNA-bd_HTH_TetR-type_CS"/>
</dbReference>
<gene>
    <name evidence="8" type="ORF">J1M35_13250</name>
</gene>
<dbReference type="PROSITE" id="PS01081">
    <property type="entry name" value="HTH_TETR_1"/>
    <property type="match status" value="1"/>
</dbReference>
<dbReference type="InterPro" id="IPR004111">
    <property type="entry name" value="Repressor_TetR_C"/>
</dbReference>
<evidence type="ECO:0000256" key="2">
    <source>
        <dbReference type="ARBA" id="ARBA00022491"/>
    </source>
</evidence>
<accession>A0A975CD66</accession>
<reference evidence="8" key="1">
    <citation type="submission" date="2021-03" db="EMBL/GenBank/DDBJ databases">
        <title>Ottowia sp. 27C isolated from the cloaca of a Giant Asian pond turtle (Heosemys grandis).</title>
        <authorList>
            <person name="Spergser J."/>
            <person name="Busse H.-J."/>
        </authorList>
    </citation>
    <scope>NUCLEOTIDE SEQUENCE</scope>
    <source>
        <strain evidence="8">27C</strain>
    </source>
</reference>
<evidence type="ECO:0000256" key="4">
    <source>
        <dbReference type="ARBA" id="ARBA00023125"/>
    </source>
</evidence>
<dbReference type="PRINTS" id="PR00400">
    <property type="entry name" value="TETREPRESSOR"/>
</dbReference>
<keyword evidence="3" id="KW-0805">Transcription regulation</keyword>
<keyword evidence="2" id="KW-0678">Repressor</keyword>
<dbReference type="PROSITE" id="PS50977">
    <property type="entry name" value="HTH_TETR_2"/>
    <property type="match status" value="1"/>
</dbReference>
<dbReference type="PANTHER" id="PTHR30055">
    <property type="entry name" value="HTH-TYPE TRANSCRIPTIONAL REGULATOR RUTR"/>
    <property type="match status" value="1"/>
</dbReference>
<dbReference type="PRINTS" id="PR00455">
    <property type="entry name" value="HTHTETR"/>
</dbReference>
<dbReference type="InterPro" id="IPR001647">
    <property type="entry name" value="HTH_TetR"/>
</dbReference>
<proteinExistence type="predicted"/>
<dbReference type="PANTHER" id="PTHR30055:SF151">
    <property type="entry name" value="TRANSCRIPTIONAL REGULATORY PROTEIN"/>
    <property type="match status" value="1"/>
</dbReference>
<dbReference type="SUPFAM" id="SSF48498">
    <property type="entry name" value="Tetracyclin repressor-like, C-terminal domain"/>
    <property type="match status" value="1"/>
</dbReference>
<dbReference type="SUPFAM" id="SSF46689">
    <property type="entry name" value="Homeodomain-like"/>
    <property type="match status" value="1"/>
</dbReference>
<dbReference type="AlphaFoldDB" id="A0A975CD66"/>
<dbReference type="InterPro" id="IPR003012">
    <property type="entry name" value="Tet_transcr_reg_TetR"/>
</dbReference>
<dbReference type="Pfam" id="PF02909">
    <property type="entry name" value="TetR_C_1"/>
    <property type="match status" value="1"/>
</dbReference>
<sequence length="222" mass="24353">MKLDQNKALEAALKLLNKVGLEMLTMRLLASELGVQAPALYYHFASKRNLLDAMAEAIVAPAIAGLDPAQLDRVQIDDLARAYRQAMLSHRDGGVVVSGAYGATPSVLKLADGLLGKMLDSGLHQPDAVNAMFNLLYFIQGSVVEQQAFEQLWGSNAKSRAAAAQQLKRTVTVGYPHLEACLAELLCVDFDARFNQGLKAQSLTLKRQRRRSYERGPQSRTR</sequence>
<feature type="domain" description="HTH tetR-type" evidence="7">
    <location>
        <begin position="2"/>
        <end position="62"/>
    </location>
</feature>
<dbReference type="GO" id="GO:0003700">
    <property type="term" value="F:DNA-binding transcription factor activity"/>
    <property type="evidence" value="ECO:0007669"/>
    <property type="project" value="TreeGrafter"/>
</dbReference>
<dbReference type="Gene3D" id="1.10.10.60">
    <property type="entry name" value="Homeodomain-like"/>
    <property type="match status" value="1"/>
</dbReference>
<evidence type="ECO:0000313" key="9">
    <source>
        <dbReference type="Proteomes" id="UP000663903"/>
    </source>
</evidence>
<dbReference type="RefSeq" id="WP_208007534.1">
    <property type="nucleotide sequence ID" value="NZ_CP071796.1"/>
</dbReference>
<dbReference type="Proteomes" id="UP000663903">
    <property type="component" value="Chromosome"/>
</dbReference>
<name>A0A975CD66_9BURK</name>
<evidence type="ECO:0000313" key="8">
    <source>
        <dbReference type="EMBL" id="QTD44095.1"/>
    </source>
</evidence>
<keyword evidence="4 6" id="KW-0238">DNA-binding</keyword>
<dbReference type="GO" id="GO:0045892">
    <property type="term" value="P:negative regulation of DNA-templated transcription"/>
    <property type="evidence" value="ECO:0007669"/>
    <property type="project" value="InterPro"/>
</dbReference>
<evidence type="ECO:0000256" key="3">
    <source>
        <dbReference type="ARBA" id="ARBA00023015"/>
    </source>
</evidence>
<feature type="DNA-binding region" description="H-T-H motif" evidence="6">
    <location>
        <begin position="25"/>
        <end position="44"/>
    </location>
</feature>
<dbReference type="Gene3D" id="1.10.357.10">
    <property type="entry name" value="Tetracycline Repressor, domain 2"/>
    <property type="match status" value="1"/>
</dbReference>